<evidence type="ECO:0000256" key="3">
    <source>
        <dbReference type="ARBA" id="ARBA00023170"/>
    </source>
</evidence>
<dbReference type="PANTHER" id="PTHR32444">
    <property type="entry name" value="BULB-TYPE LECTIN DOMAIN-CONTAINING PROTEIN"/>
    <property type="match status" value="1"/>
</dbReference>
<dbReference type="InterPro" id="IPR036426">
    <property type="entry name" value="Bulb-type_lectin_dom_sf"/>
</dbReference>
<dbReference type="Gene3D" id="2.90.10.10">
    <property type="entry name" value="Bulb-type lectin domain"/>
    <property type="match status" value="1"/>
</dbReference>
<evidence type="ECO:0000313" key="8">
    <source>
        <dbReference type="Proteomes" id="UP000008021"/>
    </source>
</evidence>
<dbReference type="InterPro" id="IPR001480">
    <property type="entry name" value="Bulb-type_lectin_dom"/>
</dbReference>
<dbReference type="CDD" id="cd00028">
    <property type="entry name" value="B_lectin"/>
    <property type="match status" value="1"/>
</dbReference>
<comment type="subcellular location">
    <subcellularLocation>
        <location evidence="1">Membrane</location>
        <topology evidence="1">Single-pass type I membrane protein</topology>
    </subcellularLocation>
</comment>
<dbReference type="AlphaFoldDB" id="A0A0E0DIT5"/>
<evidence type="ECO:0000259" key="6">
    <source>
        <dbReference type="PROSITE" id="PS50927"/>
    </source>
</evidence>
<dbReference type="SUPFAM" id="SSF51110">
    <property type="entry name" value="alpha-D-mannose-specific plant lectins"/>
    <property type="match status" value="1"/>
</dbReference>
<reference evidence="7" key="2">
    <citation type="submission" date="2018-05" db="EMBL/GenBank/DDBJ databases">
        <title>OmerRS3 (Oryza meridionalis Reference Sequence Version 3).</title>
        <authorList>
            <person name="Zhang J."/>
            <person name="Kudrna D."/>
            <person name="Lee S."/>
            <person name="Talag J."/>
            <person name="Welchert J."/>
            <person name="Wing R.A."/>
        </authorList>
    </citation>
    <scope>NUCLEOTIDE SEQUENCE [LARGE SCALE GENOMIC DNA]</scope>
    <source>
        <strain evidence="7">cv. OR44</strain>
    </source>
</reference>
<dbReference type="Proteomes" id="UP000008021">
    <property type="component" value="Chromosome 4"/>
</dbReference>
<dbReference type="EnsemblPlants" id="OMERI04G21960.1">
    <property type="protein sequence ID" value="OMERI04G21960.1"/>
    <property type="gene ID" value="OMERI04G21960"/>
</dbReference>
<dbReference type="PROSITE" id="PS50927">
    <property type="entry name" value="BULB_LECTIN"/>
    <property type="match status" value="1"/>
</dbReference>
<proteinExistence type="predicted"/>
<keyword evidence="8" id="KW-1185">Reference proteome</keyword>
<dbReference type="Gramene" id="OMERI04G21960.1">
    <property type="protein sequence ID" value="OMERI04G21960.1"/>
    <property type="gene ID" value="OMERI04G21960"/>
</dbReference>
<dbReference type="STRING" id="40149.A0A0E0DIT5"/>
<accession>A0A0E0DIT5</accession>
<dbReference type="GO" id="GO:0016020">
    <property type="term" value="C:membrane"/>
    <property type="evidence" value="ECO:0007669"/>
    <property type="project" value="UniProtKB-SubCell"/>
</dbReference>
<comment type="catalytic activity">
    <reaction evidence="4">
        <text>L-threonyl-[protein] + ATP = O-phospho-L-threonyl-[protein] + ADP + H(+)</text>
        <dbReference type="Rhea" id="RHEA:46608"/>
        <dbReference type="Rhea" id="RHEA-COMP:11060"/>
        <dbReference type="Rhea" id="RHEA-COMP:11605"/>
        <dbReference type="ChEBI" id="CHEBI:15378"/>
        <dbReference type="ChEBI" id="CHEBI:30013"/>
        <dbReference type="ChEBI" id="CHEBI:30616"/>
        <dbReference type="ChEBI" id="CHEBI:61977"/>
        <dbReference type="ChEBI" id="CHEBI:456216"/>
        <dbReference type="EC" id="2.7.11.1"/>
    </reaction>
</comment>
<sequence length="110" mass="11891">MLISKGGDFALGFFSPATSNKSLYLGIWYHNISERTYVWVANRNNPIAASSSATLSISNSSALVLSDSKGRTLWTTMASPSIVTEDDGVYAVLLDSGNLVLRLSNNTTIW</sequence>
<keyword evidence="3" id="KW-0675">Receptor</keyword>
<feature type="domain" description="Bulb-type lectin" evidence="6">
    <location>
        <begin position="1"/>
        <end position="110"/>
    </location>
</feature>
<dbReference type="GO" id="GO:0051707">
    <property type="term" value="P:response to other organism"/>
    <property type="evidence" value="ECO:0007669"/>
    <property type="project" value="UniProtKB-ARBA"/>
</dbReference>
<dbReference type="Pfam" id="PF01453">
    <property type="entry name" value="B_lectin"/>
    <property type="match status" value="1"/>
</dbReference>
<comment type="catalytic activity">
    <reaction evidence="5">
        <text>L-seryl-[protein] + ATP = O-phospho-L-seryl-[protein] + ADP + H(+)</text>
        <dbReference type="Rhea" id="RHEA:17989"/>
        <dbReference type="Rhea" id="RHEA-COMP:9863"/>
        <dbReference type="Rhea" id="RHEA-COMP:11604"/>
        <dbReference type="ChEBI" id="CHEBI:15378"/>
        <dbReference type="ChEBI" id="CHEBI:29999"/>
        <dbReference type="ChEBI" id="CHEBI:30616"/>
        <dbReference type="ChEBI" id="CHEBI:83421"/>
        <dbReference type="ChEBI" id="CHEBI:456216"/>
        <dbReference type="EC" id="2.7.11.1"/>
    </reaction>
</comment>
<evidence type="ECO:0000256" key="2">
    <source>
        <dbReference type="ARBA" id="ARBA00012513"/>
    </source>
</evidence>
<dbReference type="SMART" id="SM00108">
    <property type="entry name" value="B_lectin"/>
    <property type="match status" value="1"/>
</dbReference>
<dbReference type="GO" id="GO:0004674">
    <property type="term" value="F:protein serine/threonine kinase activity"/>
    <property type="evidence" value="ECO:0007669"/>
    <property type="project" value="UniProtKB-EC"/>
</dbReference>
<evidence type="ECO:0000256" key="4">
    <source>
        <dbReference type="ARBA" id="ARBA00047899"/>
    </source>
</evidence>
<organism evidence="7">
    <name type="scientific">Oryza meridionalis</name>
    <dbReference type="NCBI Taxonomy" id="40149"/>
    <lineage>
        <taxon>Eukaryota</taxon>
        <taxon>Viridiplantae</taxon>
        <taxon>Streptophyta</taxon>
        <taxon>Embryophyta</taxon>
        <taxon>Tracheophyta</taxon>
        <taxon>Spermatophyta</taxon>
        <taxon>Magnoliopsida</taxon>
        <taxon>Liliopsida</taxon>
        <taxon>Poales</taxon>
        <taxon>Poaceae</taxon>
        <taxon>BOP clade</taxon>
        <taxon>Oryzoideae</taxon>
        <taxon>Oryzeae</taxon>
        <taxon>Oryzinae</taxon>
        <taxon>Oryza</taxon>
    </lineage>
</organism>
<name>A0A0E0DIT5_9ORYZ</name>
<reference evidence="7" key="1">
    <citation type="submission" date="2015-04" db="UniProtKB">
        <authorList>
            <consortium name="EnsemblPlants"/>
        </authorList>
    </citation>
    <scope>IDENTIFICATION</scope>
</reference>
<evidence type="ECO:0000313" key="7">
    <source>
        <dbReference type="EnsemblPlants" id="OMERI04G21960.1"/>
    </source>
</evidence>
<protein>
    <recommendedName>
        <fullName evidence="2">non-specific serine/threonine protein kinase</fullName>
        <ecNumber evidence="2">2.7.11.1</ecNumber>
    </recommendedName>
</protein>
<dbReference type="HOGENOM" id="CLU_2175027_0_0_1"/>
<dbReference type="EC" id="2.7.11.1" evidence="2"/>
<evidence type="ECO:0000256" key="5">
    <source>
        <dbReference type="ARBA" id="ARBA00048679"/>
    </source>
</evidence>
<evidence type="ECO:0000256" key="1">
    <source>
        <dbReference type="ARBA" id="ARBA00004479"/>
    </source>
</evidence>
<dbReference type="PANTHER" id="PTHR32444:SF142">
    <property type="entry name" value="RECEPTOR-LIKE SERINE_THREONINE-PROTEIN KINASE"/>
    <property type="match status" value="1"/>
</dbReference>